<keyword evidence="3" id="KW-1185">Reference proteome</keyword>
<organism evidence="2 3">
    <name type="scientific">Aphanomyces euteiches</name>
    <dbReference type="NCBI Taxonomy" id="100861"/>
    <lineage>
        <taxon>Eukaryota</taxon>
        <taxon>Sar</taxon>
        <taxon>Stramenopiles</taxon>
        <taxon>Oomycota</taxon>
        <taxon>Saprolegniomycetes</taxon>
        <taxon>Saprolegniales</taxon>
        <taxon>Verrucalvaceae</taxon>
        <taxon>Aphanomyces</taxon>
    </lineage>
</organism>
<dbReference type="EMBL" id="VJMJ01000335">
    <property type="protein sequence ID" value="KAF0722429.1"/>
    <property type="molecule type" value="Genomic_DNA"/>
</dbReference>
<evidence type="ECO:0000313" key="3">
    <source>
        <dbReference type="Proteomes" id="UP000481153"/>
    </source>
</evidence>
<sequence>MGADSTLQYTSEHVRESCAKWMAEKAKHVTINEEKIPEFVASLDKTQFEHLAEPIRYPLAFRSMEDEVNFMAIVDLLNFGSGYRKPLHKYCDRGAHETMMFGVIGMYISEPRLDAAFLQGLSIDSVANYFSLPLDRDEELSTGIYISKPGPLKPLAEGIHKVLTETGKLCKEHGASDLGAFILAQLKDEPPRAAVIVDALATTFPGFRDVHGEVLVLKKAQLLASNLYRRFGESHAAHFRFVDLPSLTAFSDNVLPCVLNAIGILEYTPALTTLIQSGELLPCGGEQEVELRAGAIVACDKILAALRIEMPAVTIMELDSYLWRVGKEPAYRSIERHATQDTILY</sequence>
<evidence type="ECO:0000313" key="2">
    <source>
        <dbReference type="EMBL" id="KAF0722429.1"/>
    </source>
</evidence>
<dbReference type="PANTHER" id="PTHR21314:SF1">
    <property type="entry name" value="QUEUOSINE SALVAGE PROTEIN"/>
    <property type="match status" value="1"/>
</dbReference>
<comment type="function">
    <text evidence="1">Catalyzes the hydrolysis of queuosine 5'-phosphate, releasing the nucleobase queuine (q). Is required for salvage of queuine from exogenous queuosine (Q) that is imported and then converted to queuosine 5'-phosphate intracellularly.</text>
</comment>
<name>A0A6G0W8G0_9STRA</name>
<dbReference type="InterPro" id="IPR019438">
    <property type="entry name" value="Q_salvage"/>
</dbReference>
<comment type="caution">
    <text evidence="2">The sequence shown here is derived from an EMBL/GenBank/DDBJ whole genome shotgun (WGS) entry which is preliminary data.</text>
</comment>
<evidence type="ECO:0000256" key="1">
    <source>
        <dbReference type="RuleBase" id="RU365002"/>
    </source>
</evidence>
<dbReference type="AlphaFoldDB" id="A0A6G0W8G0"/>
<dbReference type="PANTHER" id="PTHR21314">
    <property type="entry name" value="QUEUOSINE 5'-PHOSPHATE N-GLYCOSYLASE_HYDROLASE-RELATED"/>
    <property type="match status" value="1"/>
</dbReference>
<comment type="similarity">
    <text evidence="1">Belongs to the QNG1 protein family.</text>
</comment>
<dbReference type="GO" id="GO:0016787">
    <property type="term" value="F:hydrolase activity"/>
    <property type="evidence" value="ECO:0007669"/>
    <property type="project" value="UniProtKB-KW"/>
</dbReference>
<protein>
    <recommendedName>
        <fullName evidence="1">Queuosine 5'-phosphate N-glycosylase/hydrolase</fullName>
        <ecNumber evidence="1">3.2.2.-</ecNumber>
    </recommendedName>
    <alternativeName>
        <fullName evidence="1">Queuosine-nucleotide N-glycosylase/hydrolase</fullName>
    </alternativeName>
</protein>
<proteinExistence type="inferred from homology"/>
<gene>
    <name evidence="2" type="ORF">Ae201684_018432</name>
</gene>
<dbReference type="Pfam" id="PF10343">
    <property type="entry name" value="Q_salvage"/>
    <property type="match status" value="1"/>
</dbReference>
<reference evidence="2 3" key="1">
    <citation type="submission" date="2019-07" db="EMBL/GenBank/DDBJ databases">
        <title>Genomics analysis of Aphanomyces spp. identifies a new class of oomycete effector associated with host adaptation.</title>
        <authorList>
            <person name="Gaulin E."/>
        </authorList>
    </citation>
    <scope>NUCLEOTIDE SEQUENCE [LARGE SCALE GENOMIC DNA]</scope>
    <source>
        <strain evidence="2 3">ATCC 201684</strain>
    </source>
</reference>
<dbReference type="GO" id="GO:0006400">
    <property type="term" value="P:tRNA modification"/>
    <property type="evidence" value="ECO:0007669"/>
    <property type="project" value="TreeGrafter"/>
</dbReference>
<accession>A0A6G0W8G0</accession>
<dbReference type="Proteomes" id="UP000481153">
    <property type="component" value="Unassembled WGS sequence"/>
</dbReference>
<dbReference type="EC" id="3.2.2.-" evidence="1"/>
<keyword evidence="1" id="KW-0378">Hydrolase</keyword>
<dbReference type="VEuPathDB" id="FungiDB:AeMF1_016365"/>
<comment type="catalytic activity">
    <reaction evidence="1">
        <text>queuosine 5'-phosphate + H2O = queuine + D-ribose 5-phosphate</text>
        <dbReference type="Rhea" id="RHEA:75387"/>
        <dbReference type="ChEBI" id="CHEBI:15377"/>
        <dbReference type="ChEBI" id="CHEBI:17433"/>
        <dbReference type="ChEBI" id="CHEBI:78346"/>
        <dbReference type="ChEBI" id="CHEBI:194371"/>
    </reaction>
    <physiologicalReaction direction="left-to-right" evidence="1">
        <dbReference type="Rhea" id="RHEA:75388"/>
    </physiologicalReaction>
</comment>